<accession>A0ABQ8X9B1</accession>
<comment type="caution">
    <text evidence="1">The sequence shown here is derived from an EMBL/GenBank/DDBJ whole genome shotgun (WGS) entry which is preliminary data.</text>
</comment>
<dbReference type="PANTHER" id="PTHR37516:SF1">
    <property type="entry name" value="SCA1 COMPLEX SCAFFOLD PROTEIN SCAA"/>
    <property type="match status" value="1"/>
</dbReference>
<sequence>MTKKYPKPKIVDLIVGGLEFPRIKNFENFMQFEKACLKWKEQMEEKLSKFVLPKPLSNHYYRPYLFNQNFNFPQKEIISEFENENSFDNTQDFQPIQTGNSQLKYKKFTKKELSMIEKERVLPDFMKDTESIISENEPWNNKLIPEEPNPNNYKTFQEYEKALRRWSKIVLSSFKKIPPHASDFREIHGMVSLEEKRRDEERKKQLKIQRRNTLSNFGKSKNNHNLTFTKNFKSNQKRSRLSGKYPNSYRPFIINFHKRCLLYSPKQGINALTSFQTKITRQYLLNLFKSAHLKNSKQQDNYRKGKYLLNGKNQIQFKKSQIDGNIISSTTKQNKILPNSKSIYLMKELLESLNENIKKKDENKSFRVIGILHGQLKNSTNFYQRKKQINSRTFSNFYLRRNDISGSLLSKSVDCPYTINGNKVIYRVPNYENDGPIDLHSVKNKNYQLKMKRSLNNLKSQYKFTKLNSSYYPQKFLQNKLNLQIQSIKDHFSNNVNLDKIELILSLLTSDLPLDIFIQLMNETVFEKLSQKMFSEAIYSIINTTNFKQILQLFHHSISLLTHSKTSFFITGLLESHIGTKIIVNYSLNNDIQSLYYISYAMNFLDGNVSNIHPYNEETKQYSLKIFGKKNWELELKLFVYYYIHHILEPMLVPKKNFLYLSISRDIKKELTKVQNMFIKISKKYKLFFQQEIWKGINCRSVAVSGYYLIIFLLIIQNNFSDIFKEYYFTNNYKLINHLNTLLKSKISHIRYAAKIIFNSLFKVKFFKNFIMSYFEKNISFILSKNFIVVKNKYNNFEKITDFTILYSNLLINHFDSLIIKFKINNKDVDGDGCKDKDINKNRNRNNNRNNNRFTKKIKAENLKSKSMNNINLIKKKTNRNDEDNVNTIEKEDLICLDSAIFKKLMTHLLKLINDNTYSPELLIILTKLIYKLAFAMVLCCKIDIIQNHNRDKFSNNKSNRSNSGTGKNIYLKSFTKKQIFIDLNSFDTFFKIIENSKTELDLVKCYLVKTFTKFLQIPNIYQFLFKREKCYSLFNIITQISISNRLSKSIWRFLYILIFSHPNALQHLIILKKFQNFLGMISSVSSVSIVSYGLDFIYKLFMLPEKNHLKKLNLLNQISPIDKNEKQFQLLKTHQLFIDFFTDNSMFVKLNMIFMKHGKSDLNTNRKITWFIFVKLSKVYYALLDKSFCIKILKSNSKKEQYKEGFNTFESMIFESNTLESNSSSIAIYGKGKIVNLNDSKRRWTAGNKLKDTFKNKKFRKWLKKK</sequence>
<protein>
    <submittedName>
        <fullName evidence="1">Sca1 complex scaffold protein scaa</fullName>
    </submittedName>
</protein>
<dbReference type="InterPro" id="IPR037474">
    <property type="entry name" value="ScaA"/>
</dbReference>
<organism evidence="1 2">
    <name type="scientific">Anaeramoeba flamelloides</name>
    <dbReference type="NCBI Taxonomy" id="1746091"/>
    <lineage>
        <taxon>Eukaryota</taxon>
        <taxon>Metamonada</taxon>
        <taxon>Anaeramoebidae</taxon>
        <taxon>Anaeramoeba</taxon>
    </lineage>
</organism>
<evidence type="ECO:0000313" key="1">
    <source>
        <dbReference type="EMBL" id="KAJ6229255.1"/>
    </source>
</evidence>
<proteinExistence type="predicted"/>
<gene>
    <name evidence="1" type="ORF">M0813_08172</name>
</gene>
<reference evidence="1" key="1">
    <citation type="submission" date="2022-08" db="EMBL/GenBank/DDBJ databases">
        <title>Novel sulfate-reducing endosymbionts in the free-living metamonad Anaeramoeba.</title>
        <authorList>
            <person name="Jerlstrom-Hultqvist J."/>
            <person name="Cepicka I."/>
            <person name="Gallot-Lavallee L."/>
            <person name="Salas-Leiva D."/>
            <person name="Curtis B.A."/>
            <person name="Zahonova K."/>
            <person name="Pipaliya S."/>
            <person name="Dacks J."/>
            <person name="Roger A.J."/>
        </authorList>
    </citation>
    <scope>NUCLEOTIDE SEQUENCE</scope>
    <source>
        <strain evidence="1">Schooner1</strain>
    </source>
</reference>
<dbReference type="EMBL" id="JAOAOG010000323">
    <property type="protein sequence ID" value="KAJ6229255.1"/>
    <property type="molecule type" value="Genomic_DNA"/>
</dbReference>
<evidence type="ECO:0000313" key="2">
    <source>
        <dbReference type="Proteomes" id="UP001150062"/>
    </source>
</evidence>
<dbReference type="PANTHER" id="PTHR37516">
    <property type="entry name" value="SCA1 COMPLEX SCAFFOLD PROTEIN SCAA"/>
    <property type="match status" value="1"/>
</dbReference>
<keyword evidence="2" id="KW-1185">Reference proteome</keyword>
<name>A0ABQ8X9B1_9EUKA</name>
<dbReference type="Proteomes" id="UP001150062">
    <property type="component" value="Unassembled WGS sequence"/>
</dbReference>